<proteinExistence type="inferred from homology"/>
<accession>A0A7S3YGL9</accession>
<comment type="similarity">
    <text evidence="1">Belongs to the DPCD family.</text>
</comment>
<organism evidence="3">
    <name type="scientific">Lotharella globosa</name>
    <dbReference type="NCBI Taxonomy" id="91324"/>
    <lineage>
        <taxon>Eukaryota</taxon>
        <taxon>Sar</taxon>
        <taxon>Rhizaria</taxon>
        <taxon>Cercozoa</taxon>
        <taxon>Chlorarachniophyceae</taxon>
        <taxon>Lotharella</taxon>
    </lineage>
</organism>
<dbReference type="PANTHER" id="PTHR31921:SF1">
    <property type="entry name" value="PROTEIN DPCD"/>
    <property type="match status" value="1"/>
</dbReference>
<dbReference type="AlphaFoldDB" id="A0A7S3YGL9"/>
<dbReference type="PANTHER" id="PTHR31921">
    <property type="entry name" value="PROTEIN DPCD"/>
    <property type="match status" value="1"/>
</dbReference>
<evidence type="ECO:0000256" key="1">
    <source>
        <dbReference type="ARBA" id="ARBA00010597"/>
    </source>
</evidence>
<sequence length="105" mass="12350">MWRIRNIPYERSVYRLTIDSDRQQIVLRTTNKKYFKRISIPQLQAVGEKLSADPSLLTYTHDNNTLIIQYKKSSKVIQVEAEYAKKRARDAEKEKRDGKSLGAFM</sequence>
<name>A0A7S3YGL9_9EUKA</name>
<reference evidence="3" key="1">
    <citation type="submission" date="2021-01" db="EMBL/GenBank/DDBJ databases">
        <authorList>
            <person name="Corre E."/>
            <person name="Pelletier E."/>
            <person name="Niang G."/>
            <person name="Scheremetjew M."/>
            <person name="Finn R."/>
            <person name="Kale V."/>
            <person name="Holt S."/>
            <person name="Cochrane G."/>
            <person name="Meng A."/>
            <person name="Brown T."/>
            <person name="Cohen L."/>
        </authorList>
    </citation>
    <scope>NUCLEOTIDE SEQUENCE</scope>
    <source>
        <strain evidence="3">CCCM811</strain>
    </source>
</reference>
<gene>
    <name evidence="3" type="ORF">LGLO00237_LOCUS4623</name>
</gene>
<dbReference type="Pfam" id="PF14913">
    <property type="entry name" value="DPCD"/>
    <property type="match status" value="1"/>
</dbReference>
<evidence type="ECO:0000313" key="3">
    <source>
        <dbReference type="EMBL" id="CAE0650963.1"/>
    </source>
</evidence>
<protein>
    <recommendedName>
        <fullName evidence="2">Protein DPCD</fullName>
    </recommendedName>
</protein>
<dbReference type="PRINTS" id="PR02065">
    <property type="entry name" value="PROTEINDPCD"/>
</dbReference>
<evidence type="ECO:0000256" key="2">
    <source>
        <dbReference type="ARBA" id="ARBA00020330"/>
    </source>
</evidence>
<dbReference type="EMBL" id="HBIV01006341">
    <property type="protein sequence ID" value="CAE0650963.1"/>
    <property type="molecule type" value="Transcribed_RNA"/>
</dbReference>
<dbReference type="InterPro" id="IPR026224">
    <property type="entry name" value="DPCD"/>
</dbReference>